<dbReference type="Pfam" id="PF04827">
    <property type="entry name" value="Plant_tran"/>
    <property type="match status" value="2"/>
</dbReference>
<dbReference type="AlphaFoldDB" id="A0A0B2RI15"/>
<dbReference type="PANTHER" id="PTHR47150:SF7">
    <property type="entry name" value="NUCLEASE"/>
    <property type="match status" value="1"/>
</dbReference>
<dbReference type="EMBL" id="KN650361">
    <property type="protein sequence ID" value="KHN31959.1"/>
    <property type="molecule type" value="Genomic_DNA"/>
</dbReference>
<name>A0A0B2RI15_GLYSO</name>
<reference evidence="1" key="1">
    <citation type="submission" date="2014-07" db="EMBL/GenBank/DDBJ databases">
        <title>Identification of a novel salt tolerance gene in wild soybean by whole-genome sequencing.</title>
        <authorList>
            <person name="Lam H.-M."/>
            <person name="Qi X."/>
            <person name="Li M.-W."/>
            <person name="Liu X."/>
            <person name="Xie M."/>
            <person name="Ni M."/>
            <person name="Xu X."/>
        </authorList>
    </citation>
    <scope>NUCLEOTIDE SEQUENCE [LARGE SCALE GENOMIC DNA]</scope>
    <source>
        <tissue evidence="1">Root</tissue>
    </source>
</reference>
<evidence type="ECO:0000313" key="1">
    <source>
        <dbReference type="EMBL" id="KHN31959.1"/>
    </source>
</evidence>
<sequence>LFNDYFSENPMYTNIQFRRRFRMRRHLFFRIVDVLNNHDEYFQMRVDALRQKGLSPLQKCTTAIHILAYGSPADNVDEYVRIGETIAVECLERFVSGIYTIFGNEYLRRPNNEDTERLLQMGAARGFPGMLGSIDCMQWEWKNCPVAWKGQFCRGDHRNPIIILEAMTSQDLTQYNMEYYLTDGIYPDFATFVKTISMPQGEKRKLFAQRQELARKDVERALEVLQSRFAIICGLTRFRNAGKMKNIIYACIVLHNMIVEDERNTY</sequence>
<accession>A0A0B2RI15</accession>
<gene>
    <name evidence="1" type="ORF">glysoja_025793</name>
</gene>
<proteinExistence type="predicted"/>
<protein>
    <recommendedName>
        <fullName evidence="2">Nuclease HARBI1</fullName>
    </recommendedName>
</protein>
<dbReference type="InterPro" id="IPR006912">
    <property type="entry name" value="Harbinger_derived_prot"/>
</dbReference>
<organism evidence="1">
    <name type="scientific">Glycine soja</name>
    <name type="common">Wild soybean</name>
    <dbReference type="NCBI Taxonomy" id="3848"/>
    <lineage>
        <taxon>Eukaryota</taxon>
        <taxon>Viridiplantae</taxon>
        <taxon>Streptophyta</taxon>
        <taxon>Embryophyta</taxon>
        <taxon>Tracheophyta</taxon>
        <taxon>Spermatophyta</taxon>
        <taxon>Magnoliopsida</taxon>
        <taxon>eudicotyledons</taxon>
        <taxon>Gunneridae</taxon>
        <taxon>Pentapetalae</taxon>
        <taxon>rosids</taxon>
        <taxon>fabids</taxon>
        <taxon>Fabales</taxon>
        <taxon>Fabaceae</taxon>
        <taxon>Papilionoideae</taxon>
        <taxon>50 kb inversion clade</taxon>
        <taxon>NPAAA clade</taxon>
        <taxon>indigoferoid/millettioid clade</taxon>
        <taxon>Phaseoleae</taxon>
        <taxon>Glycine</taxon>
        <taxon>Glycine subgen. Soja</taxon>
    </lineage>
</organism>
<feature type="non-terminal residue" evidence="1">
    <location>
        <position position="1"/>
    </location>
</feature>
<dbReference type="Proteomes" id="UP000053555">
    <property type="component" value="Unassembled WGS sequence"/>
</dbReference>
<dbReference type="PANTHER" id="PTHR47150">
    <property type="entry name" value="OS12G0169200 PROTEIN"/>
    <property type="match status" value="1"/>
</dbReference>
<evidence type="ECO:0008006" key="2">
    <source>
        <dbReference type="Google" id="ProtNLM"/>
    </source>
</evidence>